<evidence type="ECO:0000313" key="3">
    <source>
        <dbReference type="Proteomes" id="UP000521676"/>
    </source>
</evidence>
<sequence>MRPRWVAFIVGVGGDKRRAYSNTPLRVNSLGIGERLVGAHSDASSMNGG</sequence>
<evidence type="ECO:0000313" key="2">
    <source>
        <dbReference type="EMBL" id="WJW68639.1"/>
    </source>
</evidence>
<evidence type="ECO:0000313" key="1">
    <source>
        <dbReference type="EMBL" id="NWJ48709.1"/>
    </source>
</evidence>
<dbReference type="Proteomes" id="UP001431572">
    <property type="component" value="Chromosome 2"/>
</dbReference>
<organism evidence="1 3">
    <name type="scientific">Candidatus Chlorohelix allophototropha</name>
    <dbReference type="NCBI Taxonomy" id="3003348"/>
    <lineage>
        <taxon>Bacteria</taxon>
        <taxon>Bacillati</taxon>
        <taxon>Chloroflexota</taxon>
        <taxon>Chloroflexia</taxon>
        <taxon>Candidatus Chloroheliales</taxon>
        <taxon>Candidatus Chloroheliaceae</taxon>
        <taxon>Candidatus Chlorohelix</taxon>
    </lineage>
</organism>
<gene>
    <name evidence="1" type="ORF">HXX08_22850</name>
    <name evidence="2" type="ORF">OZ401_004253</name>
</gene>
<evidence type="ECO:0000313" key="4">
    <source>
        <dbReference type="Proteomes" id="UP001431572"/>
    </source>
</evidence>
<dbReference type="Proteomes" id="UP000521676">
    <property type="component" value="Unassembled WGS sequence"/>
</dbReference>
<reference evidence="2" key="2">
    <citation type="journal article" date="2024" name="Nature">
        <title>Anoxygenic phototroph of the Chloroflexota uses a type I reaction centre.</title>
        <authorList>
            <person name="Tsuji J.M."/>
            <person name="Shaw N.A."/>
            <person name="Nagashima S."/>
            <person name="Venkiteswaran J.J."/>
            <person name="Schiff S.L."/>
            <person name="Watanabe T."/>
            <person name="Fukui M."/>
            <person name="Hanada S."/>
            <person name="Tank M."/>
            <person name="Neufeld J.D."/>
        </authorList>
    </citation>
    <scope>NUCLEOTIDE SEQUENCE</scope>
    <source>
        <strain evidence="2">L227-S17</strain>
    </source>
</reference>
<name>A0A8T7M9A9_9CHLR</name>
<protein>
    <submittedName>
        <fullName evidence="1">Uncharacterized protein</fullName>
    </submittedName>
</protein>
<proteinExistence type="predicted"/>
<dbReference type="EMBL" id="JACATZ010000003">
    <property type="protein sequence ID" value="NWJ48709.1"/>
    <property type="molecule type" value="Genomic_DNA"/>
</dbReference>
<keyword evidence="4" id="KW-1185">Reference proteome</keyword>
<dbReference type="EMBL" id="CP128400">
    <property type="protein sequence ID" value="WJW68639.1"/>
    <property type="molecule type" value="Genomic_DNA"/>
</dbReference>
<accession>A0A8T7M9A9</accession>
<dbReference type="AlphaFoldDB" id="A0A8T7M9A9"/>
<reference evidence="1 3" key="1">
    <citation type="submission" date="2020-06" db="EMBL/GenBank/DDBJ databases">
        <title>Anoxygenic phototrophic Chloroflexota member uses a Type I reaction center.</title>
        <authorList>
            <person name="Tsuji J.M."/>
            <person name="Shaw N.A."/>
            <person name="Nagashima S."/>
            <person name="Venkiteswaran J."/>
            <person name="Schiff S.L."/>
            <person name="Hanada S."/>
            <person name="Tank M."/>
            <person name="Neufeld J.D."/>
        </authorList>
    </citation>
    <scope>NUCLEOTIDE SEQUENCE [LARGE SCALE GENOMIC DNA]</scope>
    <source>
        <strain evidence="1">L227-S17</strain>
    </source>
</reference>
<dbReference type="RefSeq" id="WP_341470544.1">
    <property type="nucleotide sequence ID" value="NZ_CP128400.1"/>
</dbReference>